<dbReference type="EMBL" id="CP006879">
    <property type="protein sequence ID" value="AJD43888.1"/>
    <property type="molecule type" value="Genomic_DNA"/>
</dbReference>
<gene>
    <name evidence="2" type="ORF">RGR602_PB00356</name>
</gene>
<geneLocation type="plasmid" evidence="2 3">
    <name>pRgalR602b</name>
</geneLocation>
<dbReference type="HOGENOM" id="CLU_2603549_0_0_5"/>
<proteinExistence type="predicted"/>
<evidence type="ECO:0000313" key="2">
    <source>
        <dbReference type="EMBL" id="AJD43888.1"/>
    </source>
</evidence>
<feature type="region of interest" description="Disordered" evidence="1">
    <location>
        <begin position="58"/>
        <end position="79"/>
    </location>
</feature>
<keyword evidence="2" id="KW-0614">Plasmid</keyword>
<accession>A0A0B4XBB8</accession>
<dbReference type="KEGG" id="rga:RGR602_PB00356"/>
<evidence type="ECO:0000256" key="1">
    <source>
        <dbReference type="SAM" id="MobiDB-lite"/>
    </source>
</evidence>
<name>A0A0B4XBB8_9HYPH</name>
<dbReference type="Proteomes" id="UP000031368">
    <property type="component" value="Plasmid pRgalR602b"/>
</dbReference>
<organism evidence="2 3">
    <name type="scientific">Rhizobium gallicum bv. gallicum R602sp</name>
    <dbReference type="NCBI Taxonomy" id="1041138"/>
    <lineage>
        <taxon>Bacteria</taxon>
        <taxon>Pseudomonadati</taxon>
        <taxon>Pseudomonadota</taxon>
        <taxon>Alphaproteobacteria</taxon>
        <taxon>Hyphomicrobiales</taxon>
        <taxon>Rhizobiaceae</taxon>
        <taxon>Rhizobium/Agrobacterium group</taxon>
        <taxon>Rhizobium</taxon>
    </lineage>
</organism>
<sequence length="79" mass="9153">MQRFLRLKQCNQLHLRLGLAPIQNSHEVTAEERQLMKLQGILAKAVAWLAGQPWQRDERNRAGLSQQCSEESIDDNRND</sequence>
<protein>
    <submittedName>
        <fullName evidence="2">Uncharacterized protein</fullName>
    </submittedName>
</protein>
<reference evidence="2 3" key="1">
    <citation type="submission" date="2013-11" db="EMBL/GenBank/DDBJ databases">
        <title>Complete genome sequence of Rhizobium gallicum bv. gallicum R602.</title>
        <authorList>
            <person name="Bustos P."/>
            <person name="Santamaria R.I."/>
            <person name="Lozano L."/>
            <person name="Acosta J.L."/>
            <person name="Ormeno-Orrillo E."/>
            <person name="Rogel M.A."/>
            <person name="Romero D."/>
            <person name="Cevallos M.A."/>
            <person name="Martinez-Romero E."/>
            <person name="Gonzalez V."/>
        </authorList>
    </citation>
    <scope>NUCLEOTIDE SEQUENCE [LARGE SCALE GENOMIC DNA]</scope>
    <source>
        <strain evidence="2 3">R602</strain>
        <plasmid evidence="2 3">pRgalR602b</plasmid>
    </source>
</reference>
<keyword evidence="3" id="KW-1185">Reference proteome</keyword>
<dbReference type="AlphaFoldDB" id="A0A0B4XBB8"/>
<evidence type="ECO:0000313" key="3">
    <source>
        <dbReference type="Proteomes" id="UP000031368"/>
    </source>
</evidence>